<gene>
    <name evidence="6" type="ORF">ACFFSY_19265</name>
</gene>
<dbReference type="GO" id="GO:0005524">
    <property type="term" value="F:ATP binding"/>
    <property type="evidence" value="ECO:0007669"/>
    <property type="project" value="UniProtKB-KW"/>
</dbReference>
<dbReference type="CDD" id="cd03257">
    <property type="entry name" value="ABC_NikE_OppD_transporters"/>
    <property type="match status" value="1"/>
</dbReference>
<dbReference type="RefSeq" id="WP_377497023.1">
    <property type="nucleotide sequence ID" value="NZ_JBHMDO010000033.1"/>
</dbReference>
<evidence type="ECO:0000256" key="4">
    <source>
        <dbReference type="ARBA" id="ARBA00022840"/>
    </source>
</evidence>
<dbReference type="SUPFAM" id="SSF52540">
    <property type="entry name" value="P-loop containing nucleoside triphosphate hydrolases"/>
    <property type="match status" value="1"/>
</dbReference>
<dbReference type="EMBL" id="JBHMDO010000033">
    <property type="protein sequence ID" value="MFB9328072.1"/>
    <property type="molecule type" value="Genomic_DNA"/>
</dbReference>
<dbReference type="InterPro" id="IPR017871">
    <property type="entry name" value="ABC_transporter-like_CS"/>
</dbReference>
<feature type="domain" description="ABC transporter" evidence="5">
    <location>
        <begin position="5"/>
        <end position="251"/>
    </location>
</feature>
<dbReference type="Proteomes" id="UP001589747">
    <property type="component" value="Unassembled WGS sequence"/>
</dbReference>
<evidence type="ECO:0000313" key="6">
    <source>
        <dbReference type="EMBL" id="MFB9328072.1"/>
    </source>
</evidence>
<evidence type="ECO:0000256" key="1">
    <source>
        <dbReference type="ARBA" id="ARBA00005417"/>
    </source>
</evidence>
<dbReference type="PROSITE" id="PS50893">
    <property type="entry name" value="ABC_TRANSPORTER_2"/>
    <property type="match status" value="1"/>
</dbReference>
<dbReference type="Pfam" id="PF00005">
    <property type="entry name" value="ABC_tran"/>
    <property type="match status" value="1"/>
</dbReference>
<comment type="similarity">
    <text evidence="1">Belongs to the ABC transporter superfamily.</text>
</comment>
<evidence type="ECO:0000259" key="5">
    <source>
        <dbReference type="PROSITE" id="PS50893"/>
    </source>
</evidence>
<reference evidence="6 7" key="1">
    <citation type="submission" date="2024-09" db="EMBL/GenBank/DDBJ databases">
        <authorList>
            <person name="Sun Q."/>
            <person name="Mori K."/>
        </authorList>
    </citation>
    <scope>NUCLEOTIDE SEQUENCE [LARGE SCALE GENOMIC DNA]</scope>
    <source>
        <strain evidence="6 7">TISTR 2452</strain>
    </source>
</reference>
<dbReference type="InterPro" id="IPR003593">
    <property type="entry name" value="AAA+_ATPase"/>
</dbReference>
<comment type="caution">
    <text evidence="6">The sequence shown here is derived from an EMBL/GenBank/DDBJ whole genome shotgun (WGS) entry which is preliminary data.</text>
</comment>
<dbReference type="Gene3D" id="3.40.50.300">
    <property type="entry name" value="P-loop containing nucleotide triphosphate hydrolases"/>
    <property type="match status" value="1"/>
</dbReference>
<dbReference type="InterPro" id="IPR050319">
    <property type="entry name" value="ABC_transp_ATP-bind"/>
</dbReference>
<accession>A0ABV5KVJ1</accession>
<keyword evidence="7" id="KW-1185">Reference proteome</keyword>
<dbReference type="PANTHER" id="PTHR43776">
    <property type="entry name" value="TRANSPORT ATP-BINDING PROTEIN"/>
    <property type="match status" value="1"/>
</dbReference>
<dbReference type="InterPro" id="IPR003439">
    <property type="entry name" value="ABC_transporter-like_ATP-bd"/>
</dbReference>
<organism evidence="6 7">
    <name type="scientific">Paenibacillus aurantiacus</name>
    <dbReference type="NCBI Taxonomy" id="1936118"/>
    <lineage>
        <taxon>Bacteria</taxon>
        <taxon>Bacillati</taxon>
        <taxon>Bacillota</taxon>
        <taxon>Bacilli</taxon>
        <taxon>Bacillales</taxon>
        <taxon>Paenibacillaceae</taxon>
        <taxon>Paenibacillus</taxon>
    </lineage>
</organism>
<keyword evidence="4 6" id="KW-0067">ATP-binding</keyword>
<protein>
    <submittedName>
        <fullName evidence="6">ABC transporter ATP-binding protein</fullName>
    </submittedName>
</protein>
<sequence>MSRILQSQGVHKAFASGPVWKRQSFEAVKDVSFDLNKGEVLAIVGESGSGKSTLARMLVRLIEPTSGAIRFEGRELSSRSVSRKAIAKDVQMIFQDPFETMNPNQRVFDIIGRPLKLHGARGDIREQVLGLLRKVGLHPAESYLDKYAAQLSGGQKQRVMIARALGIQPRVLIADEPTSMLDVSIGIDIMNLMLDLKEEFDLSLVWITHNLGSARYMSDRMLIMHKGRVVESGRTEEIIAHPRHAYTRALLEASPDPWKRWADDAPATELETREEARL</sequence>
<dbReference type="SMART" id="SM00382">
    <property type="entry name" value="AAA"/>
    <property type="match status" value="1"/>
</dbReference>
<dbReference type="InterPro" id="IPR013563">
    <property type="entry name" value="Oligopep_ABC_C"/>
</dbReference>
<evidence type="ECO:0000313" key="7">
    <source>
        <dbReference type="Proteomes" id="UP001589747"/>
    </source>
</evidence>
<evidence type="ECO:0000256" key="3">
    <source>
        <dbReference type="ARBA" id="ARBA00022741"/>
    </source>
</evidence>
<keyword evidence="3" id="KW-0547">Nucleotide-binding</keyword>
<dbReference type="Pfam" id="PF08352">
    <property type="entry name" value="oligo_HPY"/>
    <property type="match status" value="1"/>
</dbReference>
<proteinExistence type="inferred from homology"/>
<evidence type="ECO:0000256" key="2">
    <source>
        <dbReference type="ARBA" id="ARBA00022448"/>
    </source>
</evidence>
<dbReference type="PROSITE" id="PS00211">
    <property type="entry name" value="ABC_TRANSPORTER_1"/>
    <property type="match status" value="1"/>
</dbReference>
<keyword evidence="2" id="KW-0813">Transport</keyword>
<dbReference type="InterPro" id="IPR027417">
    <property type="entry name" value="P-loop_NTPase"/>
</dbReference>
<name>A0ABV5KVJ1_9BACL</name>